<dbReference type="AlphaFoldDB" id="A0A147KA36"/>
<accession>A0A147KA36</accession>
<dbReference type="PATRIC" id="fig|1150625.3.peg.998"/>
<dbReference type="EMBL" id="LDYG01000021">
    <property type="protein sequence ID" value="KUP07546.1"/>
    <property type="molecule type" value="Genomic_DNA"/>
</dbReference>
<evidence type="ECO:0000313" key="1">
    <source>
        <dbReference type="EMBL" id="KUP07546.1"/>
    </source>
</evidence>
<protein>
    <recommendedName>
        <fullName evidence="3">Sporulation protein</fullName>
    </recommendedName>
</protein>
<dbReference type="RefSeq" id="WP_241494356.1">
    <property type="nucleotide sequence ID" value="NZ_LDYG01000021.1"/>
</dbReference>
<keyword evidence="2" id="KW-1185">Reference proteome</keyword>
<dbReference type="STRING" id="1150625.Q75_04760"/>
<dbReference type="Proteomes" id="UP000074108">
    <property type="component" value="Unassembled WGS sequence"/>
</dbReference>
<dbReference type="InterPro" id="IPR019076">
    <property type="entry name" value="Spore_lipoprot_YhcN/YlaJ-like"/>
</dbReference>
<evidence type="ECO:0008006" key="3">
    <source>
        <dbReference type="Google" id="ProtNLM"/>
    </source>
</evidence>
<organism evidence="1 2">
    <name type="scientific">Bacillus coahuilensis p1.1.43</name>
    <dbReference type="NCBI Taxonomy" id="1150625"/>
    <lineage>
        <taxon>Bacteria</taxon>
        <taxon>Bacillati</taxon>
        <taxon>Bacillota</taxon>
        <taxon>Bacilli</taxon>
        <taxon>Bacillales</taxon>
        <taxon>Bacillaceae</taxon>
        <taxon>Bacillus</taxon>
    </lineage>
</organism>
<sequence>MKFFSMFFIVLLLVTGCQSEESFDNKKSQTALIKTTNPPPVDLDNKDGISTAQLVKQYVEAKEELYDVAVVEGEKEILVAYKVKHYERFHMKKIEDDLSEALEKKFTEKDILVSSDYKIFLEVVRMKESLNKGELTKKEAKKRLSELVDLKEATT</sequence>
<dbReference type="Pfam" id="PF09580">
    <property type="entry name" value="Spore_YhcN_YlaJ"/>
    <property type="match status" value="1"/>
</dbReference>
<dbReference type="PROSITE" id="PS51257">
    <property type="entry name" value="PROKAR_LIPOPROTEIN"/>
    <property type="match status" value="1"/>
</dbReference>
<name>A0A147KA36_9BACI</name>
<evidence type="ECO:0000313" key="2">
    <source>
        <dbReference type="Proteomes" id="UP000074108"/>
    </source>
</evidence>
<comment type="caution">
    <text evidence="1">The sequence shown here is derived from an EMBL/GenBank/DDBJ whole genome shotgun (WGS) entry which is preliminary data.</text>
</comment>
<gene>
    <name evidence="1" type="ORF">Q75_04760</name>
</gene>
<proteinExistence type="predicted"/>
<reference evidence="1 2" key="1">
    <citation type="journal article" date="2016" name="Front. Microbiol.">
        <title>Microevolution Analysis of Bacillus coahuilensis Unveils Differences in Phosphorus Acquisition Strategies and Their Regulation.</title>
        <authorList>
            <person name="Gomez-Lunar Z."/>
            <person name="Hernandez-Gonzalez I."/>
            <person name="Rodriguez-Torres M.D."/>
            <person name="Souza V."/>
            <person name="Olmedo-Alvarez G."/>
        </authorList>
    </citation>
    <scope>NUCLEOTIDE SEQUENCE [LARGE SCALE GENOMIC DNA]</scope>
    <source>
        <strain evidence="2">p1.1.43</strain>
    </source>
</reference>